<feature type="region of interest" description="Disordered" evidence="2">
    <location>
        <begin position="719"/>
        <end position="739"/>
    </location>
</feature>
<dbReference type="PROSITE" id="PS50994">
    <property type="entry name" value="INTEGRASE"/>
    <property type="match status" value="1"/>
</dbReference>
<feature type="domain" description="Integrase catalytic" evidence="3">
    <location>
        <begin position="1438"/>
        <end position="1535"/>
    </location>
</feature>
<evidence type="ECO:0000256" key="2">
    <source>
        <dbReference type="SAM" id="MobiDB-lite"/>
    </source>
</evidence>
<dbReference type="SUPFAM" id="SSF56672">
    <property type="entry name" value="DNA/RNA polymerases"/>
    <property type="match status" value="1"/>
</dbReference>
<proteinExistence type="predicted"/>
<dbReference type="InterPro" id="IPR001584">
    <property type="entry name" value="Integrase_cat-core"/>
</dbReference>
<keyword evidence="1" id="KW-0175">Coiled coil</keyword>
<reference evidence="4" key="1">
    <citation type="journal article" date="2019" name="Sci. Rep.">
        <title>Draft genome of Tanacetum cinerariifolium, the natural source of mosquito coil.</title>
        <authorList>
            <person name="Yamashiro T."/>
            <person name="Shiraishi A."/>
            <person name="Satake H."/>
            <person name="Nakayama K."/>
        </authorList>
    </citation>
    <scope>NUCLEOTIDE SEQUENCE</scope>
</reference>
<dbReference type="PANTHER" id="PTHR31973">
    <property type="entry name" value="POLYPROTEIN, PUTATIVE-RELATED"/>
    <property type="match status" value="1"/>
</dbReference>
<evidence type="ECO:0000313" key="4">
    <source>
        <dbReference type="EMBL" id="GEU59298.1"/>
    </source>
</evidence>
<feature type="compositionally biased region" description="Low complexity" evidence="2">
    <location>
        <begin position="719"/>
        <end position="728"/>
    </location>
</feature>
<feature type="region of interest" description="Disordered" evidence="2">
    <location>
        <begin position="1991"/>
        <end position="2023"/>
    </location>
</feature>
<organism evidence="4">
    <name type="scientific">Tanacetum cinerariifolium</name>
    <name type="common">Dalmatian daisy</name>
    <name type="synonym">Chrysanthemum cinerariifolium</name>
    <dbReference type="NCBI Taxonomy" id="118510"/>
    <lineage>
        <taxon>Eukaryota</taxon>
        <taxon>Viridiplantae</taxon>
        <taxon>Streptophyta</taxon>
        <taxon>Embryophyta</taxon>
        <taxon>Tracheophyta</taxon>
        <taxon>Spermatophyta</taxon>
        <taxon>Magnoliopsida</taxon>
        <taxon>eudicotyledons</taxon>
        <taxon>Gunneridae</taxon>
        <taxon>Pentapetalae</taxon>
        <taxon>asterids</taxon>
        <taxon>campanulids</taxon>
        <taxon>Asterales</taxon>
        <taxon>Asteraceae</taxon>
        <taxon>Asteroideae</taxon>
        <taxon>Anthemideae</taxon>
        <taxon>Anthemidinae</taxon>
        <taxon>Tanacetum</taxon>
    </lineage>
</organism>
<evidence type="ECO:0000256" key="1">
    <source>
        <dbReference type="SAM" id="Coils"/>
    </source>
</evidence>
<feature type="region of interest" description="Disordered" evidence="2">
    <location>
        <begin position="123"/>
        <end position="157"/>
    </location>
</feature>
<feature type="region of interest" description="Disordered" evidence="2">
    <location>
        <begin position="575"/>
        <end position="602"/>
    </location>
</feature>
<dbReference type="PANTHER" id="PTHR31973:SF190">
    <property type="entry name" value="MULE TRANSPOSASE DOMAIN-CONTAINING PROTEIN"/>
    <property type="match status" value="1"/>
</dbReference>
<gene>
    <name evidence="4" type="ORF">Tci_031276</name>
</gene>
<dbReference type="SUPFAM" id="SSF53098">
    <property type="entry name" value="Ribonuclease H-like"/>
    <property type="match status" value="1"/>
</dbReference>
<dbReference type="Pfam" id="PF07727">
    <property type="entry name" value="RVT_2"/>
    <property type="match status" value="1"/>
</dbReference>
<feature type="region of interest" description="Disordered" evidence="2">
    <location>
        <begin position="665"/>
        <end position="691"/>
    </location>
</feature>
<feature type="compositionally biased region" description="Acidic residues" evidence="2">
    <location>
        <begin position="123"/>
        <end position="141"/>
    </location>
</feature>
<dbReference type="InterPro" id="IPR025724">
    <property type="entry name" value="GAG-pre-integrase_dom"/>
</dbReference>
<dbReference type="InterPro" id="IPR018289">
    <property type="entry name" value="MULE_transposase_dom"/>
</dbReference>
<name>A0A6L2LCA1_TANCI</name>
<dbReference type="InterPro" id="IPR013103">
    <property type="entry name" value="RVT_2"/>
</dbReference>
<feature type="region of interest" description="Disordered" evidence="2">
    <location>
        <begin position="266"/>
        <end position="296"/>
    </location>
</feature>
<dbReference type="Pfam" id="PF13976">
    <property type="entry name" value="gag_pre-integrs"/>
    <property type="match status" value="1"/>
</dbReference>
<dbReference type="GO" id="GO:0003676">
    <property type="term" value="F:nucleic acid binding"/>
    <property type="evidence" value="ECO:0007669"/>
    <property type="project" value="InterPro"/>
</dbReference>
<dbReference type="Pfam" id="PF10551">
    <property type="entry name" value="MULE"/>
    <property type="match status" value="1"/>
</dbReference>
<feature type="compositionally biased region" description="Polar residues" evidence="2">
    <location>
        <begin position="626"/>
        <end position="641"/>
    </location>
</feature>
<protein>
    <recommendedName>
        <fullName evidence="3">Integrase catalytic domain-containing protein</fullName>
    </recommendedName>
</protein>
<feature type="compositionally biased region" description="Basic and acidic residues" evidence="2">
    <location>
        <begin position="591"/>
        <end position="602"/>
    </location>
</feature>
<comment type="caution">
    <text evidence="4">The sequence shown here is derived from an EMBL/GenBank/DDBJ whole genome shotgun (WGS) entry which is preliminary data.</text>
</comment>
<dbReference type="Gene3D" id="3.30.420.10">
    <property type="entry name" value="Ribonuclease H-like superfamily/Ribonuclease H"/>
    <property type="match status" value="1"/>
</dbReference>
<feature type="coiled-coil region" evidence="1">
    <location>
        <begin position="1058"/>
        <end position="1134"/>
    </location>
</feature>
<feature type="region of interest" description="Disordered" evidence="2">
    <location>
        <begin position="626"/>
        <end position="652"/>
    </location>
</feature>
<dbReference type="GO" id="GO:0015074">
    <property type="term" value="P:DNA integration"/>
    <property type="evidence" value="ECO:0007669"/>
    <property type="project" value="InterPro"/>
</dbReference>
<feature type="compositionally biased region" description="Polar residues" evidence="2">
    <location>
        <begin position="676"/>
        <end position="685"/>
    </location>
</feature>
<dbReference type="InterPro" id="IPR012337">
    <property type="entry name" value="RNaseH-like_sf"/>
</dbReference>
<dbReference type="InterPro" id="IPR036397">
    <property type="entry name" value="RNaseH_sf"/>
</dbReference>
<evidence type="ECO:0000259" key="3">
    <source>
        <dbReference type="PROSITE" id="PS50994"/>
    </source>
</evidence>
<sequence>MEKWFPLYKALEDDKEESKLLHNRTIFLAEELQELLALVKQNEAKISRNDLKIKKVIDDVMRQLSFDETELDGEAGFTDVVGSGVDSSGLSHDESFGVDDFDFNLNEPEFSVEDVVIEDYVSSEEDWEDAELSNGQEEESAPTDGHEDAGTDDDDDDVDEYFLLDEENEIVEPDVDVHLFGISMNIPFDNISITNLVPDDVLEGEDVDVINADGFNSDPGNDEERNYKKRRLTELRTEMEGVINASGQWKIRARCERKVHVFTMSQGTGPTSTYSGMEAGPNGSSGPTTRSKKRKNTVRVNPDIPVKAVQDQLQRELEVQISVSKAFRDPNTTVKIAVERNTDPSLPTKVFHRIYVCLGSLKLGFRACRRDLLGLDGAFMKGPFPGQVLVAVGLDSNNGIYPLAYALVEAETKSSWCWFLQCLGDDIDLHPNLNFTFINDRQKGIIPAIKTIYPSAEHRYCLQHIHENMKQGWCGQAYKDLLWRAASATNVRDFEKCILELKTMNPKEHEWLNKIPAEHWARSHFSSKAKSDLLLNNICEVFNGKLVRGKDKPVITLLEYIREYCIKRIMNVQGGTTPRNLGRPKKKKRSKHEDEPFVKDGKLSRKGRTITCQSCGNIRYNKATCKGQSRKATTEGSQQTEPAVGQDGSGGSGAGAVIGLTAAAGKGGAGDPGAASVSSQGSSHTRWTRRRVQREKISVEIKGLHGVTTPQEVIVNDDSVSSVASTSSEGPIPSKTAEQRLARKNELKAKITLMLAIPDEHLLKFHACKDAKSLWEAIKNRFGGNKESKKMQKTILKQNYKNFAASSQERLDKTYDRFQKLIGQLEIHGEVISQEDANLKLLRSLPSAWNNIALIMRNKSDLDTLSMDDLCNNLKVYESEIKGQSSSSLNSQNVAFVSSNNTSNTNETVNIAHGVSTACSKDQASTGSYADDVMFSFFFNQSNAPHLDNKDLEYIDTDDLEEIDLKWQVEMLTMRVKRRCHFARECRAPRNQRNRNKDAPTRNAPAEEELTNFALMAHTSSSLSSDFEVHICSKECLKSYKALQKQYDQQHDQQHETLNKSNLEIIGYQTRLESLEARIVVHEKNEAVYEEDIAFLKYDVQVKDISIKDLENQLENALKEKDDLKLKLEKFKTSSKNLTKLIDSQISATDKTGLSYDGHVNESEVLNNVVDSCKSDRDVSETITSVSKIETNASKTSKDGLEKPKTIRPSAPIIEDWESDIEDENVFEPKEVKKRIKPSLEKFEFINARNTTVENENKAEKPRKFSQSPRGNKINWNSLMTQELGDGFEFKKKACFIIKRLMVDLFHLEEMLNELLDESQVLLKVPRNNNMYSFDLKNVVPVGGLTCLFVKATLDESNLWHRRLGHINFKTMNKLVRGDLARGLPLKIFENDHTCVSCQKGKQHKASCKTKTATKDETPKILKNFIVGIENKMDHKVKTIKCDNKTEFKNRIINEFYEMKGIKREFSVARTPQQNDVAERKNRTLIKAAKTMLADSKLPTTFWAEAVNTPSYVQNRVLVIKPHNKTLYELFLGEKPALNFMRPFGCPVTILNTLDHLGKFDGKMFTPISVVGSTYIYLGGSIPVNVATLPNADLPIDTLMPDLEDTADTRIFSDAYDDEVEGAKADCNNLELTTVMDVKSAFLYGKIEEDVYVCQPPGFEDPHFHNKVYKIEKSLYGLHQAPRAWYETLSTYLLENEFRRGIIDKNLFIKKDKGDILLVQMYVDDIIFGSTKKSLCTEFEGLMHKKFQISSIGELTFFLGLQVMQKDNGIFIIQDKYVADILKKFDFSLVKTASTPIETNKALLKDEEAKDLTLPSIPHVFNNFGTVKVKTVNEDVQIRALIDEKNIIVTEASIRRDLQLQDVEGTACLPNDTIFGELARMGTMTSAIICLANNQKFNFSKYIFPNMVKNLKAEVKFFMFLRFIQVFVNHQLSDMSHHKKICVTLSLTKKVFANMKRDRKGFYEIITHLFETIMVQAPREVGECLEVPTDTHHTPIITQPSSSQPQKKQKSRRKQRKENEEMMNEEDMFGVNDLDGDEVIVDVTARQNVEQSTKDAEKEVSTVDPVTTAEIKASKPKARGVIVQEPTEFRTTSSLKPSQLLQTKDKEVARKLDAQMKAKMEEEERIARKKDKANIAVIEQWDEVQSKIDADIELA</sequence>
<dbReference type="Pfam" id="PF14223">
    <property type="entry name" value="Retrotran_gag_2"/>
    <property type="match status" value="1"/>
</dbReference>
<dbReference type="InterPro" id="IPR043502">
    <property type="entry name" value="DNA/RNA_pol_sf"/>
</dbReference>
<feature type="compositionally biased region" description="Basic residues" evidence="2">
    <location>
        <begin position="2007"/>
        <end position="2016"/>
    </location>
</feature>
<accession>A0A6L2LCA1</accession>
<feature type="compositionally biased region" description="Polar residues" evidence="2">
    <location>
        <begin position="266"/>
        <end position="275"/>
    </location>
</feature>
<dbReference type="EMBL" id="BKCJ010004148">
    <property type="protein sequence ID" value="GEU59298.1"/>
    <property type="molecule type" value="Genomic_DNA"/>
</dbReference>